<dbReference type="OrthoDB" id="539158at2759"/>
<keyword evidence="13" id="KW-1185">Reference proteome</keyword>
<evidence type="ECO:0000256" key="5">
    <source>
        <dbReference type="ARBA" id="ARBA00022741"/>
    </source>
</evidence>
<keyword evidence="7" id="KW-0067">ATP-binding</keyword>
<dbReference type="EMBL" id="CAJFCW020000005">
    <property type="protein sequence ID" value="CAG9121546.1"/>
    <property type="molecule type" value="Genomic_DNA"/>
</dbReference>
<comment type="catalytic activity">
    <reaction evidence="8">
        <text>L-threonyl-[protein] + ATP = O-phospho-L-threonyl-[protein] + ADP + H(+)</text>
        <dbReference type="Rhea" id="RHEA:46608"/>
        <dbReference type="Rhea" id="RHEA-COMP:11060"/>
        <dbReference type="Rhea" id="RHEA-COMP:11605"/>
        <dbReference type="ChEBI" id="CHEBI:15378"/>
        <dbReference type="ChEBI" id="CHEBI:30013"/>
        <dbReference type="ChEBI" id="CHEBI:30616"/>
        <dbReference type="ChEBI" id="CHEBI:61977"/>
        <dbReference type="ChEBI" id="CHEBI:456216"/>
        <dbReference type="EC" id="2.7.11.1"/>
    </reaction>
</comment>
<evidence type="ECO:0000256" key="8">
    <source>
        <dbReference type="ARBA" id="ARBA00047899"/>
    </source>
</evidence>
<dbReference type="InterPro" id="IPR011009">
    <property type="entry name" value="Kinase-like_dom_sf"/>
</dbReference>
<evidence type="ECO:0000313" key="12">
    <source>
        <dbReference type="EMBL" id="CAD5225965.1"/>
    </source>
</evidence>
<keyword evidence="4" id="KW-0808">Transferase</keyword>
<name>A0A811LFM2_9BILA</name>
<reference evidence="12" key="1">
    <citation type="submission" date="2020-09" db="EMBL/GenBank/DDBJ databases">
        <authorList>
            <person name="Kikuchi T."/>
        </authorList>
    </citation>
    <scope>NUCLEOTIDE SEQUENCE</scope>
    <source>
        <strain evidence="12">SH1</strain>
    </source>
</reference>
<evidence type="ECO:0000259" key="11">
    <source>
        <dbReference type="PROSITE" id="PS50011"/>
    </source>
</evidence>
<accession>A0A811LFM2</accession>
<dbReference type="EMBL" id="CAJFDH010000005">
    <property type="protein sequence ID" value="CAD5225965.1"/>
    <property type="molecule type" value="Genomic_DNA"/>
</dbReference>
<gene>
    <name evidence="12" type="ORF">BOKJ2_LOCUS11841</name>
</gene>
<evidence type="ECO:0000256" key="9">
    <source>
        <dbReference type="ARBA" id="ARBA00048679"/>
    </source>
</evidence>
<dbReference type="EC" id="2.7.11.1" evidence="2"/>
<dbReference type="Gene3D" id="1.10.510.10">
    <property type="entry name" value="Transferase(Phosphotransferase) domain 1"/>
    <property type="match status" value="1"/>
</dbReference>
<evidence type="ECO:0000256" key="6">
    <source>
        <dbReference type="ARBA" id="ARBA00022777"/>
    </source>
</evidence>
<comment type="cofactor">
    <cofactor evidence="1">
        <name>Mg(2+)</name>
        <dbReference type="ChEBI" id="CHEBI:18420"/>
    </cofactor>
</comment>
<keyword evidence="5" id="KW-0547">Nucleotide-binding</keyword>
<dbReference type="InterPro" id="IPR008271">
    <property type="entry name" value="Ser/Thr_kinase_AS"/>
</dbReference>
<feature type="region of interest" description="Disordered" evidence="10">
    <location>
        <begin position="1"/>
        <end position="21"/>
    </location>
</feature>
<dbReference type="AlphaFoldDB" id="A0A811LFM2"/>
<dbReference type="SMART" id="SM00220">
    <property type="entry name" value="S_TKc"/>
    <property type="match status" value="1"/>
</dbReference>
<dbReference type="InterPro" id="IPR000719">
    <property type="entry name" value="Prot_kinase_dom"/>
</dbReference>
<evidence type="ECO:0000313" key="13">
    <source>
        <dbReference type="Proteomes" id="UP000614601"/>
    </source>
</evidence>
<comment type="catalytic activity">
    <reaction evidence="9">
        <text>L-seryl-[protein] + ATP = O-phospho-L-seryl-[protein] + ADP + H(+)</text>
        <dbReference type="Rhea" id="RHEA:17989"/>
        <dbReference type="Rhea" id="RHEA-COMP:9863"/>
        <dbReference type="Rhea" id="RHEA-COMP:11604"/>
        <dbReference type="ChEBI" id="CHEBI:15378"/>
        <dbReference type="ChEBI" id="CHEBI:29999"/>
        <dbReference type="ChEBI" id="CHEBI:30616"/>
        <dbReference type="ChEBI" id="CHEBI:83421"/>
        <dbReference type="ChEBI" id="CHEBI:456216"/>
        <dbReference type="EC" id="2.7.11.1"/>
    </reaction>
</comment>
<dbReference type="GO" id="GO:0007165">
    <property type="term" value="P:signal transduction"/>
    <property type="evidence" value="ECO:0007669"/>
    <property type="project" value="TreeGrafter"/>
</dbReference>
<evidence type="ECO:0000256" key="7">
    <source>
        <dbReference type="ARBA" id="ARBA00022840"/>
    </source>
</evidence>
<dbReference type="Proteomes" id="UP000614601">
    <property type="component" value="Unassembled WGS sequence"/>
</dbReference>
<evidence type="ECO:0000256" key="10">
    <source>
        <dbReference type="SAM" id="MobiDB-lite"/>
    </source>
</evidence>
<dbReference type="Pfam" id="PF00069">
    <property type="entry name" value="Pkinase"/>
    <property type="match status" value="1"/>
</dbReference>
<dbReference type="PANTHER" id="PTHR43895:SF32">
    <property type="entry name" value="SERINE_THREONINE-PROTEIN KINASE CHK1"/>
    <property type="match status" value="1"/>
</dbReference>
<protein>
    <recommendedName>
        <fullName evidence="2">non-specific serine/threonine protein kinase</fullName>
        <ecNumber evidence="2">2.7.11.1</ecNumber>
    </recommendedName>
</protein>
<dbReference type="GO" id="GO:0004674">
    <property type="term" value="F:protein serine/threonine kinase activity"/>
    <property type="evidence" value="ECO:0007669"/>
    <property type="project" value="UniProtKB-KW"/>
</dbReference>
<organism evidence="12 13">
    <name type="scientific">Bursaphelenchus okinawaensis</name>
    <dbReference type="NCBI Taxonomy" id="465554"/>
    <lineage>
        <taxon>Eukaryota</taxon>
        <taxon>Metazoa</taxon>
        <taxon>Ecdysozoa</taxon>
        <taxon>Nematoda</taxon>
        <taxon>Chromadorea</taxon>
        <taxon>Rhabditida</taxon>
        <taxon>Tylenchina</taxon>
        <taxon>Tylenchomorpha</taxon>
        <taxon>Aphelenchoidea</taxon>
        <taxon>Aphelenchoididae</taxon>
        <taxon>Bursaphelenchus</taxon>
    </lineage>
</organism>
<comment type="caution">
    <text evidence="12">The sequence shown here is derived from an EMBL/GenBank/DDBJ whole genome shotgun (WGS) entry which is preliminary data.</text>
</comment>
<dbReference type="PANTHER" id="PTHR43895">
    <property type="entry name" value="CALCIUM/CALMODULIN-DEPENDENT PROTEIN KINASE KINASE-RELATED"/>
    <property type="match status" value="1"/>
</dbReference>
<dbReference type="SUPFAM" id="SSF56112">
    <property type="entry name" value="Protein kinase-like (PK-like)"/>
    <property type="match status" value="1"/>
</dbReference>
<evidence type="ECO:0000256" key="1">
    <source>
        <dbReference type="ARBA" id="ARBA00001946"/>
    </source>
</evidence>
<dbReference type="Gene3D" id="3.30.310.80">
    <property type="entry name" value="Kinase associated domain 1, KA1"/>
    <property type="match status" value="1"/>
</dbReference>
<keyword evidence="3" id="KW-0723">Serine/threonine-protein kinase</keyword>
<dbReference type="PROSITE" id="PS00108">
    <property type="entry name" value="PROTEIN_KINASE_ST"/>
    <property type="match status" value="1"/>
</dbReference>
<evidence type="ECO:0000256" key="3">
    <source>
        <dbReference type="ARBA" id="ARBA00022527"/>
    </source>
</evidence>
<evidence type="ECO:0000256" key="2">
    <source>
        <dbReference type="ARBA" id="ARBA00012513"/>
    </source>
</evidence>
<dbReference type="PROSITE" id="PS50011">
    <property type="entry name" value="PROTEIN_KINASE_DOM"/>
    <property type="match status" value="1"/>
</dbReference>
<feature type="domain" description="Protein kinase" evidence="11">
    <location>
        <begin position="41"/>
        <end position="302"/>
    </location>
</feature>
<proteinExistence type="predicted"/>
<dbReference type="Proteomes" id="UP000783686">
    <property type="component" value="Unassembled WGS sequence"/>
</dbReference>
<sequence length="508" mass="58190">MAIGDPTSFGQINQDSSDSRPDFFKTQATKKRLVNIDASKYEYLKDLGEGEFGVVKLKVNVDDPNQLVAVKTIHSDARPRGLRQIALELTTLVMVRGHANVVELLGRHGMIGEPKYDFYMEYCDGGELFDRIDPDTGMEIEWARFYFIQLFEALDYIHSKGICHRDIKPENILLTSNDIVKLSDFGMATMFRNGQERKYLTQACGTPQYAAPEVWNDRKYYGDMADIWSTGVTLLVCLTGIMPWEHPSADNELYEAFLNKKDVTLQPFCRLDIETVGFLQMVINKDFKERANLNRIRDHRWLRQDAVRVSPTPQVDNEEMATATQPIAGRQSMYDQTLSQLQKALETERPKYAFSQSLENELLLFSQTLGASQASVFHPLHSFARRITRFAVEESMDDLVCHIEEACIALGYSTKVQQPHQILVETTYCRRTVNFVIHIYEVHGGKLMVDVRRSKGHGIDFKNVYKAFRKEIDPYVSTESDTWLKELGLFPNTQELLDAMTQQKSAET</sequence>
<keyword evidence="6" id="KW-0418">Kinase</keyword>
<evidence type="ECO:0000256" key="4">
    <source>
        <dbReference type="ARBA" id="ARBA00022679"/>
    </source>
</evidence>
<dbReference type="GO" id="GO:0005524">
    <property type="term" value="F:ATP binding"/>
    <property type="evidence" value="ECO:0007669"/>
    <property type="project" value="UniProtKB-KW"/>
</dbReference>
<dbReference type="FunFam" id="1.10.510.10:FF:000571">
    <property type="entry name" value="Maternal embryonic leucine zipper kinase"/>
    <property type="match status" value="1"/>
</dbReference>